<organism evidence="1 2">
    <name type="scientific">Panagrolaimus sp. PS1159</name>
    <dbReference type="NCBI Taxonomy" id="55785"/>
    <lineage>
        <taxon>Eukaryota</taxon>
        <taxon>Metazoa</taxon>
        <taxon>Ecdysozoa</taxon>
        <taxon>Nematoda</taxon>
        <taxon>Chromadorea</taxon>
        <taxon>Rhabditida</taxon>
        <taxon>Tylenchina</taxon>
        <taxon>Panagrolaimomorpha</taxon>
        <taxon>Panagrolaimoidea</taxon>
        <taxon>Panagrolaimidae</taxon>
        <taxon>Panagrolaimus</taxon>
    </lineage>
</organism>
<evidence type="ECO:0000313" key="1">
    <source>
        <dbReference type="Proteomes" id="UP000887580"/>
    </source>
</evidence>
<protein>
    <submittedName>
        <fullName evidence="2">Uncharacterized protein</fullName>
    </submittedName>
</protein>
<reference evidence="2" key="1">
    <citation type="submission" date="2022-11" db="UniProtKB">
        <authorList>
            <consortium name="WormBaseParasite"/>
        </authorList>
    </citation>
    <scope>IDENTIFICATION</scope>
</reference>
<proteinExistence type="predicted"/>
<sequence>MDLSKKIISLPIKNQYFPFFPTFMKYILQNANPSNLLKLYQCCKYFYFKSKITIVPNVWYNPEKKEIEFKHFVNNGKNFFYLAYPNTEKLWLCDMLRIYSGAYGYGLIGNVFLNKIYRNNLKELKIHSGFTIFKELGILSKSLNLIKVVLLTCVKNENGKPIPIEEIMVLFPQLKTFT</sequence>
<accession>A0AC35G9T1</accession>
<evidence type="ECO:0000313" key="2">
    <source>
        <dbReference type="WBParaSite" id="PS1159_v2.g24781.t1"/>
    </source>
</evidence>
<name>A0AC35G9T1_9BILA</name>
<dbReference type="Proteomes" id="UP000887580">
    <property type="component" value="Unplaced"/>
</dbReference>
<dbReference type="WBParaSite" id="PS1159_v2.g24781.t1">
    <property type="protein sequence ID" value="PS1159_v2.g24781.t1"/>
    <property type="gene ID" value="PS1159_v2.g24781"/>
</dbReference>